<dbReference type="PANTHER" id="PTHR46401:SF8">
    <property type="entry name" value="BLL6006 PROTEIN"/>
    <property type="match status" value="1"/>
</dbReference>
<evidence type="ECO:0000313" key="4">
    <source>
        <dbReference type="Proteomes" id="UP000538507"/>
    </source>
</evidence>
<dbReference type="RefSeq" id="WP_183610484.1">
    <property type="nucleotide sequence ID" value="NZ_JACIGO010000014.1"/>
</dbReference>
<dbReference type="Pfam" id="PF00534">
    <property type="entry name" value="Glycos_transf_1"/>
    <property type="match status" value="1"/>
</dbReference>
<dbReference type="CDD" id="cd03801">
    <property type="entry name" value="GT4_PimA-like"/>
    <property type="match status" value="1"/>
</dbReference>
<name>A0AAE2MRS3_RHILE</name>
<dbReference type="PANTHER" id="PTHR46401">
    <property type="entry name" value="GLYCOSYLTRANSFERASE WBBK-RELATED"/>
    <property type="match status" value="1"/>
</dbReference>
<dbReference type="Pfam" id="PF13439">
    <property type="entry name" value="Glyco_transf_4"/>
    <property type="match status" value="1"/>
</dbReference>
<dbReference type="AlphaFoldDB" id="A0AAE2MRS3"/>
<evidence type="ECO:0000259" key="2">
    <source>
        <dbReference type="Pfam" id="PF13439"/>
    </source>
</evidence>
<evidence type="ECO:0000313" key="3">
    <source>
        <dbReference type="EMBL" id="MBB4294144.1"/>
    </source>
</evidence>
<sequence>MVSRKKMLVVGARGIIGHEGGVEKFAEEFCKRASEILDVEATCLKHDDRAHSSVRVHVTGTFGFGKTDKVLYYMKAAWLCLTGRYDYVFLLGINSAALGLLARLNPRRRPLVAVRSGSIDYHLPKWGRLAKLYFRFSETTMRFADHVIAVSPSIQRHLSRKAIAATLVRNGITRDKVEVETQRIGALAVGRITSQKNYSVLVEAASVLGSTPVTIVGGPDKTNEFDVLSSDIARRGLVNLRMEGALDRKEVYDRLRQAAVFVNCSIHEGMSNSVLEAIQCGAPLLLSDIDANRDLQLPDVHYFDPNNGAQLADLIKKALLEPESFTVNRSLFPDWDEVVETILTKIGVSNDNDIPRVRNCDSNKVATA</sequence>
<gene>
    <name evidence="3" type="ORF">GGE16_006243</name>
</gene>
<dbReference type="Proteomes" id="UP000538507">
    <property type="component" value="Unassembled WGS sequence"/>
</dbReference>
<comment type="caution">
    <text evidence="3">The sequence shown here is derived from an EMBL/GenBank/DDBJ whole genome shotgun (WGS) entry which is preliminary data.</text>
</comment>
<dbReference type="GO" id="GO:0016757">
    <property type="term" value="F:glycosyltransferase activity"/>
    <property type="evidence" value="ECO:0007669"/>
    <property type="project" value="InterPro"/>
</dbReference>
<feature type="domain" description="Glycosyl transferase family 1" evidence="1">
    <location>
        <begin position="175"/>
        <end position="323"/>
    </location>
</feature>
<protein>
    <submittedName>
        <fullName evidence="3">Glycosyltransferase involved in cell wall biosynthesis</fullName>
    </submittedName>
</protein>
<feature type="domain" description="Glycosyltransferase subfamily 4-like N-terminal" evidence="2">
    <location>
        <begin position="20"/>
        <end position="173"/>
    </location>
</feature>
<reference evidence="3 4" key="1">
    <citation type="submission" date="2020-08" db="EMBL/GenBank/DDBJ databases">
        <title>Genomic Encyclopedia of Type Strains, Phase IV (KMG-V): Genome sequencing to study the core and pangenomes of soil and plant-associated prokaryotes.</title>
        <authorList>
            <person name="Whitman W."/>
        </authorList>
    </citation>
    <scope>NUCLEOTIDE SEQUENCE [LARGE SCALE GENOMIC DNA]</scope>
    <source>
        <strain evidence="3 4">SEMIA 415</strain>
    </source>
</reference>
<evidence type="ECO:0000259" key="1">
    <source>
        <dbReference type="Pfam" id="PF00534"/>
    </source>
</evidence>
<dbReference type="Gene3D" id="3.40.50.2000">
    <property type="entry name" value="Glycogen Phosphorylase B"/>
    <property type="match status" value="2"/>
</dbReference>
<dbReference type="InterPro" id="IPR028098">
    <property type="entry name" value="Glyco_trans_4-like_N"/>
</dbReference>
<organism evidence="3 4">
    <name type="scientific">Rhizobium leguminosarum</name>
    <dbReference type="NCBI Taxonomy" id="384"/>
    <lineage>
        <taxon>Bacteria</taxon>
        <taxon>Pseudomonadati</taxon>
        <taxon>Pseudomonadota</taxon>
        <taxon>Alphaproteobacteria</taxon>
        <taxon>Hyphomicrobiales</taxon>
        <taxon>Rhizobiaceae</taxon>
        <taxon>Rhizobium/Agrobacterium group</taxon>
        <taxon>Rhizobium</taxon>
    </lineage>
</organism>
<accession>A0AAE2MRS3</accession>
<dbReference type="InterPro" id="IPR001296">
    <property type="entry name" value="Glyco_trans_1"/>
</dbReference>
<dbReference type="SUPFAM" id="SSF53756">
    <property type="entry name" value="UDP-Glycosyltransferase/glycogen phosphorylase"/>
    <property type="match status" value="1"/>
</dbReference>
<dbReference type="EMBL" id="JACIGO010000014">
    <property type="protein sequence ID" value="MBB4294144.1"/>
    <property type="molecule type" value="Genomic_DNA"/>
</dbReference>
<proteinExistence type="predicted"/>